<feature type="binding site" evidence="1">
    <location>
        <position position="338"/>
    </location>
    <ligand>
        <name>K(+)</name>
        <dbReference type="ChEBI" id="CHEBI:29103"/>
    </ligand>
</feature>
<keyword evidence="1" id="KW-0479">Metal-binding</keyword>
<dbReference type="PROSITE" id="PS51385">
    <property type="entry name" value="YJEF_N"/>
    <property type="match status" value="1"/>
</dbReference>
<accession>C7N6G7</accession>
<dbReference type="eggNOG" id="COG0062">
    <property type="taxonomic scope" value="Bacteria"/>
</dbReference>
<dbReference type="Pfam" id="PF03853">
    <property type="entry name" value="YjeF_N"/>
    <property type="match status" value="1"/>
</dbReference>
<dbReference type="SMART" id="SM00987">
    <property type="entry name" value="UreE_C"/>
    <property type="match status" value="1"/>
</dbReference>
<evidence type="ECO:0000259" key="3">
    <source>
        <dbReference type="PROSITE" id="PS51385"/>
    </source>
</evidence>
<dbReference type="NCBIfam" id="TIGR00197">
    <property type="entry name" value="yjeF_nterm"/>
    <property type="match status" value="1"/>
</dbReference>
<feature type="compositionally biased region" description="Acidic residues" evidence="2">
    <location>
        <begin position="394"/>
        <end position="403"/>
    </location>
</feature>
<feature type="binding site" evidence="1">
    <location>
        <position position="298"/>
    </location>
    <ligand>
        <name>K(+)</name>
        <dbReference type="ChEBI" id="CHEBI:29103"/>
    </ligand>
</feature>
<dbReference type="GO" id="GO:0046872">
    <property type="term" value="F:metal ion binding"/>
    <property type="evidence" value="ECO:0007669"/>
    <property type="project" value="UniProtKB-KW"/>
</dbReference>
<feature type="region of interest" description="Disordered" evidence="2">
    <location>
        <begin position="392"/>
        <end position="447"/>
    </location>
</feature>
<name>C7N6G7_SLAHD</name>
<dbReference type="InterPro" id="IPR036895">
    <property type="entry name" value="Uracil-DNA_glycosylase-like_sf"/>
</dbReference>
<dbReference type="HAMAP" id="MF_01966">
    <property type="entry name" value="NADHX_epimerase"/>
    <property type="match status" value="1"/>
</dbReference>
<dbReference type="EC" id="5.1.99.6" evidence="1"/>
<dbReference type="InterPro" id="IPR036652">
    <property type="entry name" value="YjeF_N_dom_sf"/>
</dbReference>
<dbReference type="Gene3D" id="3.40.470.10">
    <property type="entry name" value="Uracil-DNA glycosylase-like domain"/>
    <property type="match status" value="1"/>
</dbReference>
<feature type="binding site" evidence="1">
    <location>
        <position position="226"/>
    </location>
    <ligand>
        <name>K(+)</name>
        <dbReference type="ChEBI" id="CHEBI:29103"/>
    </ligand>
</feature>
<proteinExistence type="inferred from homology"/>
<keyword evidence="1" id="KW-0630">Potassium</keyword>
<dbReference type="AlphaFoldDB" id="C7N6G7"/>
<feature type="compositionally biased region" description="Basic and acidic residues" evidence="2">
    <location>
        <begin position="411"/>
        <end position="420"/>
    </location>
</feature>
<keyword evidence="1" id="KW-0413">Isomerase</keyword>
<dbReference type="KEGG" id="shi:Shel_14820"/>
<reference evidence="4 5" key="1">
    <citation type="journal article" date="2009" name="Stand. Genomic Sci.">
        <title>Complete genome sequence of Slackia heliotrinireducens type strain (RHS 1).</title>
        <authorList>
            <person name="Pukall R."/>
            <person name="Lapidus A."/>
            <person name="Nolan M."/>
            <person name="Copeland A."/>
            <person name="Glavina Del Rio T."/>
            <person name="Lucas S."/>
            <person name="Chen F."/>
            <person name="Tice H."/>
            <person name="Cheng J.F."/>
            <person name="Chertkov O."/>
            <person name="Bruce D."/>
            <person name="Goodwin L."/>
            <person name="Kuske C."/>
            <person name="Brettin T."/>
            <person name="Detter J.C."/>
            <person name="Han C."/>
            <person name="Pitluck S."/>
            <person name="Pati A."/>
            <person name="Mavrommatis K."/>
            <person name="Ivanova N."/>
            <person name="Ovchinnikova G."/>
            <person name="Chen A."/>
            <person name="Palaniappan K."/>
            <person name="Schneider S."/>
            <person name="Rohde M."/>
            <person name="Chain P."/>
            <person name="D'haeseleer P."/>
            <person name="Goker M."/>
            <person name="Bristow J."/>
            <person name="Eisen J.A."/>
            <person name="Markowitz V."/>
            <person name="Kyrpides N.C."/>
            <person name="Klenk H.P."/>
            <person name="Hugenholtz P."/>
        </authorList>
    </citation>
    <scope>NUCLEOTIDE SEQUENCE [LARGE SCALE GENOMIC DNA]</scope>
    <source>
        <strain evidence="5">ATCC 29202 / DSM 20476 / NCTC 11029 / RHS 1</strain>
    </source>
</reference>
<dbReference type="CDD" id="cd10032">
    <property type="entry name" value="UDG-F6_HDG"/>
    <property type="match status" value="1"/>
</dbReference>
<dbReference type="GO" id="GO:0052856">
    <property type="term" value="F:NAD(P)HX epimerase activity"/>
    <property type="evidence" value="ECO:0007669"/>
    <property type="project" value="UniProtKB-UniRule"/>
</dbReference>
<dbReference type="SUPFAM" id="SSF52141">
    <property type="entry name" value="Uracil-DNA glycosylase-like"/>
    <property type="match status" value="1"/>
</dbReference>
<comment type="function">
    <text evidence="1">Catalyzes the epimerization of the S- and R-forms of NAD(P)HX, a damaged form of NAD(P)H that is a result of enzymatic or heat-dependent hydration. This is a prerequisite for the S-specific NAD(P)H-hydrate dehydratase to allow the repair of both epimers of NAD(P)HX.</text>
</comment>
<dbReference type="SMART" id="SM00986">
    <property type="entry name" value="UDG"/>
    <property type="match status" value="1"/>
</dbReference>
<comment type="caution">
    <text evidence="1">Lacks conserved residue(s) required for the propagation of feature annotation.</text>
</comment>
<feature type="binding site" evidence="1">
    <location>
        <begin position="225"/>
        <end position="229"/>
    </location>
    <ligand>
        <name>(6S)-NADPHX</name>
        <dbReference type="ChEBI" id="CHEBI:64076"/>
    </ligand>
</feature>
<dbReference type="EMBL" id="CP001684">
    <property type="protein sequence ID" value="ACV22502.1"/>
    <property type="molecule type" value="Genomic_DNA"/>
</dbReference>
<feature type="domain" description="YjeF N-terminal" evidence="3">
    <location>
        <begin position="179"/>
        <end position="392"/>
    </location>
</feature>
<sequence>MTASSEHIVHEIEPVFDRHSRVLILGTMPSPKSREEGFFYGHPRNRFWTVLASLFHEPVPATNQRKRDLLLRHGIALWDVLASCDIEGASDASIKNAKPNDLTRITSAAPIEAVFCTGAKSAELYRRYCESQTGIPAVQLPSTSPANAAMDTETLTAAYQVILDHLEAPRHVALHVPEVVALEQAIAADGTSLAELMDRAGGFLAFYTHTLHPEGRIAVLCGTGNNGGDGWVAAGWLAEAGHDVVLITPRSADELRAEPAKSAAQKLMQALPESCRILIAPEADAVAAELKAADVIIDAILGTGFSGDSVKEPFARWIEEACACRESGTAVIAADCPSGYSAETGKAASPCIKADETVTMITSKVGLERPWAFTYCGNVTVAPIAYTRPYLDETQPDEPEEQPADAPAPGKPDEQFRRPENEDDDGYDPYSDRPATPEPLFQQDPWN</sequence>
<dbReference type="RefSeq" id="WP_012798604.1">
    <property type="nucleotide sequence ID" value="NC_013165.1"/>
</dbReference>
<comment type="catalytic activity">
    <reaction evidence="1">
        <text>(6R)-NADHX = (6S)-NADHX</text>
        <dbReference type="Rhea" id="RHEA:32215"/>
        <dbReference type="ChEBI" id="CHEBI:64074"/>
        <dbReference type="ChEBI" id="CHEBI:64075"/>
        <dbReference type="EC" id="5.1.99.6"/>
    </reaction>
</comment>
<dbReference type="Pfam" id="PF03167">
    <property type="entry name" value="UDG"/>
    <property type="match status" value="1"/>
</dbReference>
<feature type="binding site" evidence="1">
    <location>
        <position position="335"/>
    </location>
    <ligand>
        <name>(6S)-NADPHX</name>
        <dbReference type="ChEBI" id="CHEBI:64076"/>
    </ligand>
</feature>
<keyword evidence="1" id="KW-0521">NADP</keyword>
<dbReference type="Gene3D" id="3.40.50.10260">
    <property type="entry name" value="YjeF N-terminal domain"/>
    <property type="match status" value="1"/>
</dbReference>
<keyword evidence="1" id="KW-0547">Nucleotide-binding</keyword>
<comment type="cofactor">
    <cofactor evidence="1">
        <name>K(+)</name>
        <dbReference type="ChEBI" id="CHEBI:29103"/>
    </cofactor>
    <text evidence="1">Binds 1 potassium ion per subunit.</text>
</comment>
<dbReference type="SUPFAM" id="SSF64153">
    <property type="entry name" value="YjeF N-terminal domain-like"/>
    <property type="match status" value="1"/>
</dbReference>
<comment type="similarity">
    <text evidence="1">Belongs to the NnrE/AIBP family.</text>
</comment>
<keyword evidence="1" id="KW-0520">NAD</keyword>
<keyword evidence="5" id="KW-1185">Reference proteome</keyword>
<dbReference type="InterPro" id="IPR005122">
    <property type="entry name" value="Uracil-DNA_glycosylase-like"/>
</dbReference>
<dbReference type="STRING" id="471855.Shel_14820"/>
<organism evidence="4 5">
    <name type="scientific">Slackia heliotrinireducens (strain ATCC 29202 / DSM 20476 / NCTC 11029 / RHS 1)</name>
    <name type="common">Peptococcus heliotrinreducens</name>
    <dbReference type="NCBI Taxonomy" id="471855"/>
    <lineage>
        <taxon>Bacteria</taxon>
        <taxon>Bacillati</taxon>
        <taxon>Actinomycetota</taxon>
        <taxon>Coriobacteriia</taxon>
        <taxon>Eggerthellales</taxon>
        <taxon>Eggerthellaceae</taxon>
        <taxon>Slackia</taxon>
    </lineage>
</organism>
<protein>
    <recommendedName>
        <fullName evidence="1">NAD(P)H-hydrate epimerase</fullName>
        <ecNumber evidence="1">5.1.99.6</ecNumber>
    </recommendedName>
    <alternativeName>
        <fullName evidence="1">NAD(P)HX epimerase</fullName>
    </alternativeName>
</protein>
<dbReference type="Proteomes" id="UP000002026">
    <property type="component" value="Chromosome"/>
</dbReference>
<evidence type="ECO:0000256" key="1">
    <source>
        <dbReference type="HAMAP-Rule" id="MF_01966"/>
    </source>
</evidence>
<dbReference type="HOGENOM" id="CLU_035415_0_0_11"/>
<dbReference type="GO" id="GO:0000166">
    <property type="term" value="F:nucleotide binding"/>
    <property type="evidence" value="ECO:0007669"/>
    <property type="project" value="UniProtKB-KW"/>
</dbReference>
<evidence type="ECO:0000313" key="4">
    <source>
        <dbReference type="EMBL" id="ACV22502.1"/>
    </source>
</evidence>
<dbReference type="InterPro" id="IPR004443">
    <property type="entry name" value="YjeF_N_dom"/>
</dbReference>
<feature type="binding site" evidence="1">
    <location>
        <begin position="302"/>
        <end position="308"/>
    </location>
    <ligand>
        <name>(6S)-NADPHX</name>
        <dbReference type="ChEBI" id="CHEBI:64076"/>
    </ligand>
</feature>
<comment type="catalytic activity">
    <reaction evidence="1">
        <text>(6R)-NADPHX = (6S)-NADPHX</text>
        <dbReference type="Rhea" id="RHEA:32227"/>
        <dbReference type="ChEBI" id="CHEBI:64076"/>
        <dbReference type="ChEBI" id="CHEBI:64077"/>
        <dbReference type="EC" id="5.1.99.6"/>
    </reaction>
</comment>
<dbReference type="NCBIfam" id="TIGR04274">
    <property type="entry name" value="hypoxanDNAglyco"/>
    <property type="match status" value="1"/>
</dbReference>
<dbReference type="eggNOG" id="COG3663">
    <property type="taxonomic scope" value="Bacteria"/>
</dbReference>
<evidence type="ECO:0000313" key="5">
    <source>
        <dbReference type="Proteomes" id="UP000002026"/>
    </source>
</evidence>
<evidence type="ECO:0000256" key="2">
    <source>
        <dbReference type="SAM" id="MobiDB-lite"/>
    </source>
</evidence>
<dbReference type="InterPro" id="IPR026353">
    <property type="entry name" value="Hypoxan-DNA_Glyclase"/>
</dbReference>
<gene>
    <name evidence="1" type="primary">nnrE</name>
    <name evidence="4" type="ordered locus">Shel_14820</name>
</gene>